<sequence length="345" mass="38772">MANQTAIEWCDKTFNPWTGCTKVSPACDHCYAEGWAKRSGHVEWGPHGSRRRTSPAYWKGPEKWNAEARAKGIRYRVFCASLADVFDNHGSITSGWRGDLWHLIARTPHLDWLLLTKRPQNIGKMLPDGYGAPAWGNGWDNVWLGTTVENQTEADRRIPRLLSIPAKVHFSSCEPLLGQLDLTKIPYGNPIGNAPSFMDALSGRIWMPKGAPDWPIDPRATVGDRTYVDLCRRLRWIIAGGESGPGARPMHPDWARDLRDQCAAAGVPFLFKQWGEWTPGENAGDVISGYRANATWWDNQWLFGTTNMADPEADWHDEPDLYRVGKKRAGRLLDGVTHDAFPEVT</sequence>
<dbReference type="EMBL" id="PVEP01000015">
    <property type="protein sequence ID" value="PQV52862.1"/>
    <property type="molecule type" value="Genomic_DNA"/>
</dbReference>
<dbReference type="OrthoDB" id="9787478at2"/>
<dbReference type="InterPro" id="IPR011101">
    <property type="entry name" value="DUF5131"/>
</dbReference>
<accession>A0A2S8RWF9</accession>
<dbReference type="RefSeq" id="WP_105516511.1">
    <property type="nucleotide sequence ID" value="NZ_PVEP01000015.1"/>
</dbReference>
<comment type="caution">
    <text evidence="1">The sequence shown here is derived from an EMBL/GenBank/DDBJ whole genome shotgun (WGS) entry which is preliminary data.</text>
</comment>
<keyword evidence="2" id="KW-1185">Reference proteome</keyword>
<evidence type="ECO:0000313" key="2">
    <source>
        <dbReference type="Proteomes" id="UP000238338"/>
    </source>
</evidence>
<protein>
    <submittedName>
        <fullName evidence="1">Protein gp37</fullName>
    </submittedName>
</protein>
<dbReference type="AlphaFoldDB" id="A0A2S8RWF9"/>
<evidence type="ECO:0000313" key="1">
    <source>
        <dbReference type="EMBL" id="PQV52862.1"/>
    </source>
</evidence>
<proteinExistence type="predicted"/>
<name>A0A2S8RWF9_9RHOB</name>
<dbReference type="Pfam" id="PF07505">
    <property type="entry name" value="DUF5131"/>
    <property type="match status" value="1"/>
</dbReference>
<dbReference type="Proteomes" id="UP000238338">
    <property type="component" value="Unassembled WGS sequence"/>
</dbReference>
<gene>
    <name evidence="1" type="ORF">LX70_03968</name>
</gene>
<organism evidence="1 2">
    <name type="scientific">Albidovulum denitrificans</name>
    <dbReference type="NCBI Taxonomy" id="404881"/>
    <lineage>
        <taxon>Bacteria</taxon>
        <taxon>Pseudomonadati</taxon>
        <taxon>Pseudomonadota</taxon>
        <taxon>Alphaproteobacteria</taxon>
        <taxon>Rhodobacterales</taxon>
        <taxon>Paracoccaceae</taxon>
        <taxon>Albidovulum</taxon>
    </lineage>
</organism>
<reference evidence="1 2" key="1">
    <citation type="submission" date="2018-02" db="EMBL/GenBank/DDBJ databases">
        <title>Genomic Encyclopedia of Archaeal and Bacterial Type Strains, Phase II (KMG-II): from individual species to whole genera.</title>
        <authorList>
            <person name="Goeker M."/>
        </authorList>
    </citation>
    <scope>NUCLEOTIDE SEQUENCE [LARGE SCALE GENOMIC DNA]</scope>
    <source>
        <strain evidence="1 2">DSM 18921</strain>
    </source>
</reference>